<gene>
    <name evidence="3" type="ORF">SAMN06297144_1863</name>
</gene>
<evidence type="ECO:0000256" key="1">
    <source>
        <dbReference type="SAM" id="MobiDB-lite"/>
    </source>
</evidence>
<dbReference type="InterPro" id="IPR052892">
    <property type="entry name" value="NA-targeting_endonuclease"/>
</dbReference>
<dbReference type="GO" id="GO:0003676">
    <property type="term" value="F:nucleic acid binding"/>
    <property type="evidence" value="ECO:0007669"/>
    <property type="project" value="InterPro"/>
</dbReference>
<evidence type="ECO:0000259" key="2">
    <source>
        <dbReference type="SMART" id="SM00507"/>
    </source>
</evidence>
<dbReference type="PANTHER" id="PTHR33877:SF1">
    <property type="entry name" value="TYPE IV METHYL-DIRECTED RESTRICTION ENZYME ECOKMCRA"/>
    <property type="match status" value="1"/>
</dbReference>
<dbReference type="CDD" id="cd00085">
    <property type="entry name" value="HNHc"/>
    <property type="match status" value="1"/>
</dbReference>
<accession>A0A285QYW0</accession>
<keyword evidence="4" id="KW-1185">Reference proteome</keyword>
<reference evidence="3 4" key="1">
    <citation type="submission" date="2017-07" db="EMBL/GenBank/DDBJ databases">
        <authorList>
            <person name="Sun Z.S."/>
            <person name="Albrecht U."/>
            <person name="Echele G."/>
            <person name="Lee C.C."/>
        </authorList>
    </citation>
    <scope>NUCLEOTIDE SEQUENCE [LARGE SCALE GENOMIC DNA]</scope>
    <source>
        <strain evidence="3 4">CGMCC 1.12672</strain>
    </source>
</reference>
<dbReference type="SMART" id="SM00507">
    <property type="entry name" value="HNHc"/>
    <property type="match status" value="1"/>
</dbReference>
<feature type="region of interest" description="Disordered" evidence="1">
    <location>
        <begin position="1"/>
        <end position="35"/>
    </location>
</feature>
<name>A0A285QYW0_9SPHN</name>
<feature type="compositionally biased region" description="Polar residues" evidence="1">
    <location>
        <begin position="16"/>
        <end position="26"/>
    </location>
</feature>
<dbReference type="Proteomes" id="UP000219494">
    <property type="component" value="Unassembled WGS sequence"/>
</dbReference>
<dbReference type="InterPro" id="IPR003615">
    <property type="entry name" value="HNH_nuc"/>
</dbReference>
<protein>
    <submittedName>
        <fullName evidence="3">5-methylcytosine-specific restriction enzyme A</fullName>
    </submittedName>
</protein>
<evidence type="ECO:0000313" key="4">
    <source>
        <dbReference type="Proteomes" id="UP000219494"/>
    </source>
</evidence>
<sequence>MPDRPPRFGAKRPSKTRQGGSTTLRDQSAAYRRQRDRIMDADPLCRYCRAEGRITPATVLDHVLALSLGGTNEPANLAPACRDCNARKGVDEQRYLQRGYDLAVVGQDAALREWMRKARR</sequence>
<feature type="domain" description="HNH nuclease" evidence="2">
    <location>
        <begin position="33"/>
        <end position="86"/>
    </location>
</feature>
<dbReference type="Pfam" id="PF01844">
    <property type="entry name" value="HNH"/>
    <property type="match status" value="1"/>
</dbReference>
<dbReference type="InterPro" id="IPR002711">
    <property type="entry name" value="HNH"/>
</dbReference>
<dbReference type="EMBL" id="OBMI01000002">
    <property type="protein sequence ID" value="SOB86754.1"/>
    <property type="molecule type" value="Genomic_DNA"/>
</dbReference>
<dbReference type="GO" id="GO:0004519">
    <property type="term" value="F:endonuclease activity"/>
    <property type="evidence" value="ECO:0007669"/>
    <property type="project" value="InterPro"/>
</dbReference>
<dbReference type="Gene3D" id="1.10.30.50">
    <property type="match status" value="1"/>
</dbReference>
<dbReference type="GO" id="GO:0008270">
    <property type="term" value="F:zinc ion binding"/>
    <property type="evidence" value="ECO:0007669"/>
    <property type="project" value="InterPro"/>
</dbReference>
<organism evidence="3 4">
    <name type="scientific">Sphingomonas guangdongensis</name>
    <dbReference type="NCBI Taxonomy" id="1141890"/>
    <lineage>
        <taxon>Bacteria</taxon>
        <taxon>Pseudomonadati</taxon>
        <taxon>Pseudomonadota</taxon>
        <taxon>Alphaproteobacteria</taxon>
        <taxon>Sphingomonadales</taxon>
        <taxon>Sphingomonadaceae</taxon>
        <taxon>Sphingomonas</taxon>
    </lineage>
</organism>
<evidence type="ECO:0000313" key="3">
    <source>
        <dbReference type="EMBL" id="SOB86754.1"/>
    </source>
</evidence>
<dbReference type="PANTHER" id="PTHR33877">
    <property type="entry name" value="SLL1193 PROTEIN"/>
    <property type="match status" value="1"/>
</dbReference>
<proteinExistence type="predicted"/>
<dbReference type="AlphaFoldDB" id="A0A285QYW0"/>